<keyword evidence="10" id="KW-0998">Cell outer membrane</keyword>
<protein>
    <submittedName>
        <fullName evidence="13">Porin</fullName>
    </submittedName>
</protein>
<evidence type="ECO:0000256" key="10">
    <source>
        <dbReference type="ARBA" id="ARBA00023237"/>
    </source>
</evidence>
<evidence type="ECO:0000313" key="14">
    <source>
        <dbReference type="Proteomes" id="UP000292120"/>
    </source>
</evidence>
<dbReference type="InterPro" id="IPR033900">
    <property type="entry name" value="Gram_neg_porin_domain"/>
</dbReference>
<evidence type="ECO:0000256" key="6">
    <source>
        <dbReference type="ARBA" id="ARBA00022729"/>
    </source>
</evidence>
<comment type="subcellular location">
    <subcellularLocation>
        <location evidence="1">Cell outer membrane</location>
        <topology evidence="1">Multi-pass membrane protein</topology>
    </subcellularLocation>
</comment>
<dbReference type="PANTHER" id="PTHR34501">
    <property type="entry name" value="PROTEIN YDDL-RELATED"/>
    <property type="match status" value="1"/>
</dbReference>
<dbReference type="EMBL" id="SIXI01000003">
    <property type="protein sequence ID" value="TBO31296.1"/>
    <property type="molecule type" value="Genomic_DNA"/>
</dbReference>
<evidence type="ECO:0000256" key="2">
    <source>
        <dbReference type="ARBA" id="ARBA00011233"/>
    </source>
</evidence>
<organism evidence="13 14">
    <name type="scientific">Aquabacterium lacunae</name>
    <dbReference type="NCBI Taxonomy" id="2528630"/>
    <lineage>
        <taxon>Bacteria</taxon>
        <taxon>Pseudomonadati</taxon>
        <taxon>Pseudomonadota</taxon>
        <taxon>Betaproteobacteria</taxon>
        <taxon>Burkholderiales</taxon>
        <taxon>Aquabacterium</taxon>
    </lineage>
</organism>
<keyword evidence="8" id="KW-0626">Porin</keyword>
<dbReference type="Gene3D" id="2.40.160.10">
    <property type="entry name" value="Porin"/>
    <property type="match status" value="1"/>
</dbReference>
<dbReference type="GO" id="GO:0015288">
    <property type="term" value="F:porin activity"/>
    <property type="evidence" value="ECO:0007669"/>
    <property type="project" value="UniProtKB-KW"/>
</dbReference>
<keyword evidence="14" id="KW-1185">Reference proteome</keyword>
<dbReference type="Pfam" id="PF13609">
    <property type="entry name" value="Porin_4"/>
    <property type="match status" value="1"/>
</dbReference>
<evidence type="ECO:0000256" key="8">
    <source>
        <dbReference type="ARBA" id="ARBA00023114"/>
    </source>
</evidence>
<dbReference type="GO" id="GO:0046930">
    <property type="term" value="C:pore complex"/>
    <property type="evidence" value="ECO:0007669"/>
    <property type="project" value="UniProtKB-KW"/>
</dbReference>
<sequence length="343" mass="35132">MFTKKIVAGAALLALAAAAQAQVKVYGSVEATVGSFKTATAGSKAVTKVDSGQMMTSFLGFSGSEDLGGGLKAEFVLETFLATDTGGVVPNNAGQYWGRGSNVALSGGFGKIALGQYDNALFTYGYTYNPFGSSMGFSPTMRHFYSLGSLGNAKGAALGVDTGWVNSITYETPTVAGFAANLQVTPKETSAAGAKNSVTVGASYNAGAFSAGLAYMDADDQQSANTAAGTAFAKDQKVTSLGASYDFGVVKAFGQYTAVNNAVAADETIFQVGASAPVTAAGTVLASYGQYKTKNGGSKDTIFSLGYDHMISKRTDVYAVISNEKVTNVKAANSFAVGIKHNF</sequence>
<feature type="domain" description="Porin" evidence="12">
    <location>
        <begin position="9"/>
        <end position="323"/>
    </location>
</feature>
<dbReference type="AlphaFoldDB" id="A0A4Q9H444"/>
<feature type="chain" id="PRO_5020274715" evidence="11">
    <location>
        <begin position="22"/>
        <end position="343"/>
    </location>
</feature>
<evidence type="ECO:0000256" key="7">
    <source>
        <dbReference type="ARBA" id="ARBA00023065"/>
    </source>
</evidence>
<proteinExistence type="predicted"/>
<dbReference type="InterPro" id="IPR023614">
    <property type="entry name" value="Porin_dom_sf"/>
</dbReference>
<keyword evidence="3" id="KW-0813">Transport</keyword>
<dbReference type="GO" id="GO:0006811">
    <property type="term" value="P:monoatomic ion transport"/>
    <property type="evidence" value="ECO:0007669"/>
    <property type="project" value="UniProtKB-KW"/>
</dbReference>
<evidence type="ECO:0000256" key="11">
    <source>
        <dbReference type="SAM" id="SignalP"/>
    </source>
</evidence>
<keyword evidence="4" id="KW-1134">Transmembrane beta strand</keyword>
<evidence type="ECO:0000256" key="5">
    <source>
        <dbReference type="ARBA" id="ARBA00022692"/>
    </source>
</evidence>
<gene>
    <name evidence="13" type="ORF">EYS42_08600</name>
</gene>
<accession>A0A4Q9H444</accession>
<keyword evidence="5" id="KW-0812">Transmembrane</keyword>
<reference evidence="13 14" key="1">
    <citation type="submission" date="2019-02" db="EMBL/GenBank/DDBJ databases">
        <title>Aquabacterium sp. strain KMB7.</title>
        <authorList>
            <person name="Chen W.-M."/>
        </authorList>
    </citation>
    <scope>NUCLEOTIDE SEQUENCE [LARGE SCALE GENOMIC DNA]</scope>
    <source>
        <strain evidence="13 14">KMB7</strain>
    </source>
</reference>
<evidence type="ECO:0000313" key="13">
    <source>
        <dbReference type="EMBL" id="TBO31296.1"/>
    </source>
</evidence>
<dbReference type="OrthoDB" id="6975458at2"/>
<evidence type="ECO:0000256" key="1">
    <source>
        <dbReference type="ARBA" id="ARBA00004571"/>
    </source>
</evidence>
<dbReference type="InterPro" id="IPR050298">
    <property type="entry name" value="Gram-neg_bact_OMP"/>
</dbReference>
<evidence type="ECO:0000256" key="4">
    <source>
        <dbReference type="ARBA" id="ARBA00022452"/>
    </source>
</evidence>
<keyword evidence="9" id="KW-0472">Membrane</keyword>
<keyword evidence="7" id="KW-0406">Ion transport</keyword>
<name>A0A4Q9H444_9BURK</name>
<feature type="signal peptide" evidence="11">
    <location>
        <begin position="1"/>
        <end position="21"/>
    </location>
</feature>
<dbReference type="GO" id="GO:0009279">
    <property type="term" value="C:cell outer membrane"/>
    <property type="evidence" value="ECO:0007669"/>
    <property type="project" value="UniProtKB-SubCell"/>
</dbReference>
<evidence type="ECO:0000256" key="3">
    <source>
        <dbReference type="ARBA" id="ARBA00022448"/>
    </source>
</evidence>
<evidence type="ECO:0000256" key="9">
    <source>
        <dbReference type="ARBA" id="ARBA00023136"/>
    </source>
</evidence>
<dbReference type="RefSeq" id="WP_130967751.1">
    <property type="nucleotide sequence ID" value="NZ_SIXI01000003.1"/>
</dbReference>
<dbReference type="Proteomes" id="UP000292120">
    <property type="component" value="Unassembled WGS sequence"/>
</dbReference>
<dbReference type="SUPFAM" id="SSF56935">
    <property type="entry name" value="Porins"/>
    <property type="match status" value="1"/>
</dbReference>
<dbReference type="PANTHER" id="PTHR34501:SF9">
    <property type="entry name" value="MAJOR OUTER MEMBRANE PROTEIN P.IA"/>
    <property type="match status" value="1"/>
</dbReference>
<keyword evidence="6 11" id="KW-0732">Signal</keyword>
<dbReference type="CDD" id="cd00342">
    <property type="entry name" value="gram_neg_porins"/>
    <property type="match status" value="1"/>
</dbReference>
<comment type="subunit">
    <text evidence="2">Homotrimer.</text>
</comment>
<evidence type="ECO:0000259" key="12">
    <source>
        <dbReference type="Pfam" id="PF13609"/>
    </source>
</evidence>
<comment type="caution">
    <text evidence="13">The sequence shown here is derived from an EMBL/GenBank/DDBJ whole genome shotgun (WGS) entry which is preliminary data.</text>
</comment>